<feature type="transmembrane region" description="Helical" evidence="8">
    <location>
        <begin position="374"/>
        <end position="394"/>
    </location>
</feature>
<dbReference type="GO" id="GO:0005886">
    <property type="term" value="C:plasma membrane"/>
    <property type="evidence" value="ECO:0007669"/>
    <property type="project" value="UniProtKB-SubCell"/>
</dbReference>
<dbReference type="RefSeq" id="WP_051831948.1">
    <property type="nucleotide sequence ID" value="NZ_JBEYZI010000001.1"/>
</dbReference>
<dbReference type="InterPro" id="IPR011701">
    <property type="entry name" value="MFS"/>
</dbReference>
<protein>
    <recommendedName>
        <fullName evidence="9">Major facilitator superfamily (MFS) profile domain-containing protein</fullName>
    </recommendedName>
</protein>
<feature type="transmembrane region" description="Helical" evidence="8">
    <location>
        <begin position="15"/>
        <end position="35"/>
    </location>
</feature>
<organism evidence="10 11">
    <name type="scientific">Streptomyces pseudovenezuelae</name>
    <dbReference type="NCBI Taxonomy" id="67350"/>
    <lineage>
        <taxon>Bacteria</taxon>
        <taxon>Bacillati</taxon>
        <taxon>Actinomycetota</taxon>
        <taxon>Actinomycetes</taxon>
        <taxon>Kitasatosporales</taxon>
        <taxon>Streptomycetaceae</taxon>
        <taxon>Streptomyces</taxon>
        <taxon>Streptomyces aurantiacus group</taxon>
    </lineage>
</organism>
<evidence type="ECO:0000313" key="11">
    <source>
        <dbReference type="Proteomes" id="UP000053039"/>
    </source>
</evidence>
<evidence type="ECO:0000256" key="3">
    <source>
        <dbReference type="ARBA" id="ARBA00022475"/>
    </source>
</evidence>
<feature type="compositionally biased region" description="Low complexity" evidence="7">
    <location>
        <begin position="414"/>
        <end position="423"/>
    </location>
</feature>
<dbReference type="InterPro" id="IPR020846">
    <property type="entry name" value="MFS_dom"/>
</dbReference>
<name>A0A117PR41_9ACTN</name>
<dbReference type="Gene3D" id="1.20.1250.20">
    <property type="entry name" value="MFS general substrate transporter like domains"/>
    <property type="match status" value="2"/>
</dbReference>
<feature type="transmembrane region" description="Helical" evidence="8">
    <location>
        <begin position="345"/>
        <end position="368"/>
    </location>
</feature>
<dbReference type="PROSITE" id="PS50850">
    <property type="entry name" value="MFS"/>
    <property type="match status" value="1"/>
</dbReference>
<feature type="transmembrane region" description="Helical" evidence="8">
    <location>
        <begin position="305"/>
        <end position="333"/>
    </location>
</feature>
<dbReference type="AlphaFoldDB" id="A0A117PR41"/>
<dbReference type="Pfam" id="PF07690">
    <property type="entry name" value="MFS_1"/>
    <property type="match status" value="1"/>
</dbReference>
<keyword evidence="6 8" id="KW-0472">Membrane</keyword>
<evidence type="ECO:0000259" key="9">
    <source>
        <dbReference type="PROSITE" id="PS50850"/>
    </source>
</evidence>
<keyword evidence="5 8" id="KW-1133">Transmembrane helix</keyword>
<keyword evidence="2" id="KW-0813">Transport</keyword>
<dbReference type="OrthoDB" id="4109786at2"/>
<gene>
    <name evidence="10" type="ORF">AQI94_17100</name>
</gene>
<evidence type="ECO:0000256" key="1">
    <source>
        <dbReference type="ARBA" id="ARBA00004651"/>
    </source>
</evidence>
<comment type="subcellular location">
    <subcellularLocation>
        <location evidence="1">Cell membrane</location>
        <topology evidence="1">Multi-pass membrane protein</topology>
    </subcellularLocation>
</comment>
<feature type="transmembrane region" description="Helical" evidence="8">
    <location>
        <begin position="210"/>
        <end position="229"/>
    </location>
</feature>
<comment type="caution">
    <text evidence="10">The sequence shown here is derived from an EMBL/GenBank/DDBJ whole genome shotgun (WGS) entry which is preliminary data.</text>
</comment>
<dbReference type="PANTHER" id="PTHR23517">
    <property type="entry name" value="RESISTANCE PROTEIN MDTM, PUTATIVE-RELATED-RELATED"/>
    <property type="match status" value="1"/>
</dbReference>
<evidence type="ECO:0000256" key="6">
    <source>
        <dbReference type="ARBA" id="ARBA00023136"/>
    </source>
</evidence>
<feature type="transmembrane region" description="Helical" evidence="8">
    <location>
        <begin position="249"/>
        <end position="269"/>
    </location>
</feature>
<proteinExistence type="predicted"/>
<evidence type="ECO:0000256" key="4">
    <source>
        <dbReference type="ARBA" id="ARBA00022692"/>
    </source>
</evidence>
<dbReference type="Proteomes" id="UP000053039">
    <property type="component" value="Unassembled WGS sequence"/>
</dbReference>
<dbReference type="InterPro" id="IPR050171">
    <property type="entry name" value="MFS_Transporters"/>
</dbReference>
<evidence type="ECO:0000256" key="7">
    <source>
        <dbReference type="SAM" id="MobiDB-lite"/>
    </source>
</evidence>
<dbReference type="InterPro" id="IPR036259">
    <property type="entry name" value="MFS_trans_sf"/>
</dbReference>
<dbReference type="PANTHER" id="PTHR23517:SF2">
    <property type="entry name" value="MULTIDRUG RESISTANCE PROTEIN MDTH"/>
    <property type="match status" value="1"/>
</dbReference>
<feature type="transmembrane region" description="Helical" evidence="8">
    <location>
        <begin position="168"/>
        <end position="190"/>
    </location>
</feature>
<accession>A0A117PR41</accession>
<keyword evidence="3" id="KW-1003">Cell membrane</keyword>
<evidence type="ECO:0000256" key="2">
    <source>
        <dbReference type="ARBA" id="ARBA00022448"/>
    </source>
</evidence>
<evidence type="ECO:0000256" key="5">
    <source>
        <dbReference type="ARBA" id="ARBA00022989"/>
    </source>
</evidence>
<dbReference type="SUPFAM" id="SSF103473">
    <property type="entry name" value="MFS general substrate transporter"/>
    <property type="match status" value="1"/>
</dbReference>
<dbReference type="GO" id="GO:0022857">
    <property type="term" value="F:transmembrane transporter activity"/>
    <property type="evidence" value="ECO:0007669"/>
    <property type="project" value="InterPro"/>
</dbReference>
<dbReference type="EMBL" id="LMWM01000018">
    <property type="protein sequence ID" value="KUM87078.1"/>
    <property type="molecule type" value="Genomic_DNA"/>
</dbReference>
<feature type="region of interest" description="Disordered" evidence="7">
    <location>
        <begin position="397"/>
        <end position="423"/>
    </location>
</feature>
<feature type="transmembrane region" description="Helical" evidence="8">
    <location>
        <begin position="47"/>
        <end position="69"/>
    </location>
</feature>
<sequence length="423" mass="43839">MLTSLRAALPKGRSVAWFAGATFANSLGMGIYYPFSLLFFQSVLGTSLTRIGLALTLAALLALPLLPCVGRLIDRFGPRRVLLVSTAVRAAAFAGYLWVDSFAPFSVLSVLVALSMRAEQSATPVLATLLAGDEPPGRWLALSRALFNAGFGLGALVAGLSASASPEILHRVGLANALCIGFACLLYLRLPRSGVPAAQGRTVLGKARPWRSHPFCLVVVAGAGLWVVAVSVETALPVHLLRDVSAPPWTASVLFTLNTVLLAVLQVPVAHRTERVRPRMLVAVGAVLHITLLAALAVADQLASGALTAVLITAMALYSLGELLTSQALLTLLTALAPEGQRGAYLAFNQMFIGLANALTPLLVTSVLDRAPGMLWWVLAACALLVAGLMAGTLRTGTRGRSGQGGEEAGPGAVGSDSDAAAA</sequence>
<feature type="compositionally biased region" description="Gly residues" evidence="7">
    <location>
        <begin position="400"/>
        <end position="413"/>
    </location>
</feature>
<reference evidence="10 11" key="1">
    <citation type="submission" date="2015-10" db="EMBL/GenBank/DDBJ databases">
        <title>Draft genome sequence of Streptomyces pseudovenezuelae DSM 40212, type strain for the species Streptomyces pseudovenezuelae.</title>
        <authorList>
            <person name="Ruckert C."/>
            <person name="Winkler A."/>
            <person name="Kalinowski J."/>
            <person name="Kampfer P."/>
            <person name="Glaeser S."/>
        </authorList>
    </citation>
    <scope>NUCLEOTIDE SEQUENCE [LARGE SCALE GENOMIC DNA]</scope>
    <source>
        <strain evidence="10 11">DSM 40212</strain>
    </source>
</reference>
<feature type="transmembrane region" description="Helical" evidence="8">
    <location>
        <begin position="281"/>
        <end position="299"/>
    </location>
</feature>
<evidence type="ECO:0000256" key="8">
    <source>
        <dbReference type="SAM" id="Phobius"/>
    </source>
</evidence>
<feature type="domain" description="Major facilitator superfamily (MFS) profile" evidence="9">
    <location>
        <begin position="14"/>
        <end position="399"/>
    </location>
</feature>
<keyword evidence="4 8" id="KW-0812">Transmembrane</keyword>
<evidence type="ECO:0000313" key="10">
    <source>
        <dbReference type="EMBL" id="KUM87078.1"/>
    </source>
</evidence>